<organism evidence="3 4">
    <name type="scientific">Neomesorhizobium albiziae</name>
    <dbReference type="NCBI Taxonomy" id="335020"/>
    <lineage>
        <taxon>Bacteria</taxon>
        <taxon>Pseudomonadati</taxon>
        <taxon>Pseudomonadota</taxon>
        <taxon>Alphaproteobacteria</taxon>
        <taxon>Hyphomicrobiales</taxon>
        <taxon>Phyllobacteriaceae</taxon>
        <taxon>Neomesorhizobium</taxon>
    </lineage>
</organism>
<dbReference type="CDD" id="cd01149">
    <property type="entry name" value="HutB"/>
    <property type="match status" value="1"/>
</dbReference>
<dbReference type="RefSeq" id="WP_149757305.1">
    <property type="nucleotide sequence ID" value="NZ_BSPE01000002.1"/>
</dbReference>
<dbReference type="SUPFAM" id="SSF53807">
    <property type="entry name" value="Helical backbone' metal receptor"/>
    <property type="match status" value="1"/>
</dbReference>
<name>A0A1I3V5E8_9HYPH</name>
<dbReference type="PROSITE" id="PS50983">
    <property type="entry name" value="FE_B12_PBP"/>
    <property type="match status" value="1"/>
</dbReference>
<feature type="signal peptide" evidence="1">
    <location>
        <begin position="1"/>
        <end position="27"/>
    </location>
</feature>
<dbReference type="Proteomes" id="UP000323300">
    <property type="component" value="Unassembled WGS sequence"/>
</dbReference>
<accession>A0A1I3V5E8</accession>
<keyword evidence="4" id="KW-1185">Reference proteome</keyword>
<feature type="chain" id="PRO_5009302239" evidence="1">
    <location>
        <begin position="28"/>
        <end position="298"/>
    </location>
</feature>
<sequence length="298" mass="31231">MRFYSSLKVLVASAALSFAYAVSPALSEETTATLPQAARIVSIGGSVTEIVYALGQEKRLVARDSTSVYPRAAFELPDVGYMRQLSPEGVMSVNPGAIIALEGSGPREAIDVLKKASVPFVMVPEKFNRDGIVQKIRIVGHALGEEAKAAELAKSVETDIDAAEALTAKVGERKRVLFILSTQGGKVLAAGSATAADGIIAMAGAQNVVSDFSGYKQLSDEAIVTAQPDFILMMDRGGGDHAAVERDVFANPAIASTPAGQAKRLIRMDGAYLLGFGPRTAGAIRDLSVALYGDTVQN</sequence>
<dbReference type="InterPro" id="IPR002491">
    <property type="entry name" value="ABC_transptr_periplasmic_BD"/>
</dbReference>
<reference evidence="3 4" key="1">
    <citation type="submission" date="2016-10" db="EMBL/GenBank/DDBJ databases">
        <authorList>
            <person name="Varghese N."/>
            <person name="Submissions S."/>
        </authorList>
    </citation>
    <scope>NUCLEOTIDE SEQUENCE [LARGE SCALE GENOMIC DNA]</scope>
    <source>
        <strain evidence="3 4">DSM 21822</strain>
    </source>
</reference>
<feature type="domain" description="Fe/B12 periplasmic-binding" evidence="2">
    <location>
        <begin position="39"/>
        <end position="295"/>
    </location>
</feature>
<dbReference type="AlphaFoldDB" id="A0A1I3V5E8"/>
<dbReference type="InterPro" id="IPR050902">
    <property type="entry name" value="ABC_Transporter_SBP"/>
</dbReference>
<proteinExistence type="predicted"/>
<evidence type="ECO:0000259" key="2">
    <source>
        <dbReference type="PROSITE" id="PS50983"/>
    </source>
</evidence>
<gene>
    <name evidence="3" type="ORF">SAMN04488498_101161</name>
</gene>
<dbReference type="PANTHER" id="PTHR30535:SF4">
    <property type="entry name" value="HEMIN-BINDING PERIPLASMIC PROTEIN HMUT"/>
    <property type="match status" value="1"/>
</dbReference>
<keyword evidence="1" id="KW-0732">Signal</keyword>
<dbReference type="Pfam" id="PF01497">
    <property type="entry name" value="Peripla_BP_2"/>
    <property type="match status" value="1"/>
</dbReference>
<dbReference type="OrthoDB" id="9797736at2"/>
<dbReference type="PANTHER" id="PTHR30535">
    <property type="entry name" value="VITAMIN B12-BINDING PROTEIN"/>
    <property type="match status" value="1"/>
</dbReference>
<protein>
    <submittedName>
        <fullName evidence="3">Iron complex transport system substrate-binding protein</fullName>
    </submittedName>
</protein>
<evidence type="ECO:0000313" key="3">
    <source>
        <dbReference type="EMBL" id="SFJ89417.1"/>
    </source>
</evidence>
<evidence type="ECO:0000256" key="1">
    <source>
        <dbReference type="SAM" id="SignalP"/>
    </source>
</evidence>
<dbReference type="Gene3D" id="3.40.50.1980">
    <property type="entry name" value="Nitrogenase molybdenum iron protein domain"/>
    <property type="match status" value="2"/>
</dbReference>
<evidence type="ECO:0000313" key="4">
    <source>
        <dbReference type="Proteomes" id="UP000323300"/>
    </source>
</evidence>
<dbReference type="EMBL" id="FOSL01000001">
    <property type="protein sequence ID" value="SFJ89417.1"/>
    <property type="molecule type" value="Genomic_DNA"/>
</dbReference>